<protein>
    <submittedName>
        <fullName evidence="2">Uncharacterized protein</fullName>
    </submittedName>
</protein>
<sequence length="306" mass="34581">MERGPVTYLKQKRLKLIAMATRTEALEQPLSANHVLLTAVHLILVFGLIGLILFVGGRTLYEALQPSWLHSPDAVVFELDGYMIFLLAWIFPSILIGAALVQSLLVLFPKLGNSLTAPDVIQTLAFTNEEIRTRIEGKRLTVPEMQELLKFIDLKFLARFTLKRLALSSLVVTMVLFPFLFLASHNYLAITPDEHFVQSPYWYVTAQTFNPSDIDRVSVGVREDGEHLDPYFDLEFTDGSVVDLWEIAFGGTETQTLIDFGAYLINQEIPFLIRNPGDLSALRATVQEDINEVIETLKDLQTKSYF</sequence>
<accession>A0A2M7XBZ3</accession>
<keyword evidence="1" id="KW-1133">Transmembrane helix</keyword>
<keyword evidence="1" id="KW-0812">Transmembrane</keyword>
<comment type="caution">
    <text evidence="2">The sequence shown here is derived from an EMBL/GenBank/DDBJ whole genome shotgun (WGS) entry which is preliminary data.</text>
</comment>
<evidence type="ECO:0000256" key="1">
    <source>
        <dbReference type="SAM" id="Phobius"/>
    </source>
</evidence>
<evidence type="ECO:0000313" key="3">
    <source>
        <dbReference type="Proteomes" id="UP000229385"/>
    </source>
</evidence>
<dbReference type="EMBL" id="PFWU01000046">
    <property type="protein sequence ID" value="PJA45226.1"/>
    <property type="molecule type" value="Genomic_DNA"/>
</dbReference>
<evidence type="ECO:0000313" key="2">
    <source>
        <dbReference type="EMBL" id="PJA45226.1"/>
    </source>
</evidence>
<proteinExistence type="predicted"/>
<feature type="transmembrane region" description="Helical" evidence="1">
    <location>
        <begin position="81"/>
        <end position="108"/>
    </location>
</feature>
<gene>
    <name evidence="2" type="ORF">CO174_04325</name>
</gene>
<organism evidence="2 3">
    <name type="scientific">Candidatus Uhrbacteria bacterium CG_4_9_14_3_um_filter_50_9</name>
    <dbReference type="NCBI Taxonomy" id="1975035"/>
    <lineage>
        <taxon>Bacteria</taxon>
        <taxon>Candidatus Uhriibacteriota</taxon>
    </lineage>
</organism>
<reference evidence="3" key="1">
    <citation type="submission" date="2017-09" db="EMBL/GenBank/DDBJ databases">
        <title>Depth-based differentiation of microbial function through sediment-hosted aquifers and enrichment of novel symbionts in the deep terrestrial subsurface.</title>
        <authorList>
            <person name="Probst A.J."/>
            <person name="Ladd B."/>
            <person name="Jarett J.K."/>
            <person name="Geller-Mcgrath D.E."/>
            <person name="Sieber C.M.K."/>
            <person name="Emerson J.B."/>
            <person name="Anantharaman K."/>
            <person name="Thomas B.C."/>
            <person name="Malmstrom R."/>
            <person name="Stieglmeier M."/>
            <person name="Klingl A."/>
            <person name="Woyke T."/>
            <person name="Ryan C.M."/>
            <person name="Banfield J.F."/>
        </authorList>
    </citation>
    <scope>NUCLEOTIDE SEQUENCE [LARGE SCALE GENOMIC DNA]</scope>
</reference>
<dbReference type="Proteomes" id="UP000229385">
    <property type="component" value="Unassembled WGS sequence"/>
</dbReference>
<name>A0A2M7XBZ3_9BACT</name>
<feature type="transmembrane region" description="Helical" evidence="1">
    <location>
        <begin position="35"/>
        <end position="61"/>
    </location>
</feature>
<keyword evidence="1" id="KW-0472">Membrane</keyword>
<feature type="transmembrane region" description="Helical" evidence="1">
    <location>
        <begin position="165"/>
        <end position="183"/>
    </location>
</feature>
<dbReference type="AlphaFoldDB" id="A0A2M7XBZ3"/>